<evidence type="ECO:0000313" key="2">
    <source>
        <dbReference type="Proteomes" id="UP001519460"/>
    </source>
</evidence>
<keyword evidence="2" id="KW-1185">Reference proteome</keyword>
<sequence length="96" mass="10842">MRHSKHQGSAPSLHVGCVILHTKVLRLPYTSGASFYTPRFCAFHTCRMRHSTHQGSAPSLHVGCVILHTKVLRLPYTSDASFYTQRFCAFPTRRAL</sequence>
<gene>
    <name evidence="1" type="ORF">BaRGS_00022033</name>
</gene>
<dbReference type="EMBL" id="JACVVK020000174">
    <property type="protein sequence ID" value="KAK7486749.1"/>
    <property type="molecule type" value="Genomic_DNA"/>
</dbReference>
<organism evidence="1 2">
    <name type="scientific">Batillaria attramentaria</name>
    <dbReference type="NCBI Taxonomy" id="370345"/>
    <lineage>
        <taxon>Eukaryota</taxon>
        <taxon>Metazoa</taxon>
        <taxon>Spiralia</taxon>
        <taxon>Lophotrochozoa</taxon>
        <taxon>Mollusca</taxon>
        <taxon>Gastropoda</taxon>
        <taxon>Caenogastropoda</taxon>
        <taxon>Sorbeoconcha</taxon>
        <taxon>Cerithioidea</taxon>
        <taxon>Batillariidae</taxon>
        <taxon>Batillaria</taxon>
    </lineage>
</organism>
<comment type="caution">
    <text evidence="1">The sequence shown here is derived from an EMBL/GenBank/DDBJ whole genome shotgun (WGS) entry which is preliminary data.</text>
</comment>
<reference evidence="1 2" key="1">
    <citation type="journal article" date="2023" name="Sci. Data">
        <title>Genome assembly of the Korean intertidal mud-creeper Batillaria attramentaria.</title>
        <authorList>
            <person name="Patra A.K."/>
            <person name="Ho P.T."/>
            <person name="Jun S."/>
            <person name="Lee S.J."/>
            <person name="Kim Y."/>
            <person name="Won Y.J."/>
        </authorList>
    </citation>
    <scope>NUCLEOTIDE SEQUENCE [LARGE SCALE GENOMIC DNA]</scope>
    <source>
        <strain evidence="1">Wonlab-2016</strain>
    </source>
</reference>
<proteinExistence type="predicted"/>
<name>A0ABD0KHW0_9CAEN</name>
<protein>
    <submittedName>
        <fullName evidence="1">Uncharacterized protein</fullName>
    </submittedName>
</protein>
<accession>A0ABD0KHW0</accession>
<evidence type="ECO:0000313" key="1">
    <source>
        <dbReference type="EMBL" id="KAK7486749.1"/>
    </source>
</evidence>
<dbReference type="Proteomes" id="UP001519460">
    <property type="component" value="Unassembled WGS sequence"/>
</dbReference>
<dbReference type="AlphaFoldDB" id="A0ABD0KHW0"/>